<comment type="caution">
    <text evidence="3">The sequence shown here is derived from an EMBL/GenBank/DDBJ whole genome shotgun (WGS) entry which is preliminary data.</text>
</comment>
<feature type="compositionally biased region" description="Basic and acidic residues" evidence="1">
    <location>
        <begin position="1"/>
        <end position="14"/>
    </location>
</feature>
<dbReference type="AlphaFoldDB" id="A0A9W6Y114"/>
<evidence type="ECO:0000259" key="2">
    <source>
        <dbReference type="PROSITE" id="PS50994"/>
    </source>
</evidence>
<keyword evidence="4" id="KW-1185">Reference proteome</keyword>
<accession>A0A9W6Y114</accession>
<dbReference type="EMBL" id="BSXT01003078">
    <property type="protein sequence ID" value="GMF52344.1"/>
    <property type="molecule type" value="Genomic_DNA"/>
</dbReference>
<protein>
    <submittedName>
        <fullName evidence="3">Unnamed protein product</fullName>
    </submittedName>
</protein>
<dbReference type="Proteomes" id="UP001165121">
    <property type="component" value="Unassembled WGS sequence"/>
</dbReference>
<dbReference type="InterPro" id="IPR012337">
    <property type="entry name" value="RNaseH-like_sf"/>
</dbReference>
<dbReference type="InterPro" id="IPR036397">
    <property type="entry name" value="RNaseH_sf"/>
</dbReference>
<dbReference type="InterPro" id="IPR052160">
    <property type="entry name" value="Gypsy_RT_Integrase-like"/>
</dbReference>
<feature type="domain" description="Integrase catalytic" evidence="2">
    <location>
        <begin position="92"/>
        <end position="277"/>
    </location>
</feature>
<dbReference type="PROSITE" id="PS50994">
    <property type="entry name" value="INTEGRASE"/>
    <property type="match status" value="1"/>
</dbReference>
<dbReference type="Gene3D" id="1.10.340.70">
    <property type="match status" value="1"/>
</dbReference>
<sequence>MNESRQTRTSERGVQRAGGPSLKLADEEIMDAQHKSKLIQKLIETGLYRGMKIEQRHGLILIDTAQGKRVILPPELWAVAFKEHHDSVWAGHLRAPHTYARIGQVYWWPDLQQQVRRWVRGCQDCGSRKARPRQVIPPLRSIRGGDVGDTWVLDVAGPLPTGDDRQRHVLAAVEYVTRYAVAVAVRLHTAEEVTKFLMQNLVELLQAQQTNPVPYRPQMAGLVERFHWTWKNCVSTYMNDAKQHDWDVWVDFAVYAYNSAAHAIVKLSPNALMMGRRLRNPNELLRTMNVTEAGELNAYHRRLLKAMTNRHEWVELARAHEQVRQAKYYNRKAKRTPRTFSPDDRVWMFRPPGGQTIEVCASVDGTVESDRTSGV</sequence>
<dbReference type="Pfam" id="PF17921">
    <property type="entry name" value="Integrase_H2C2"/>
    <property type="match status" value="1"/>
</dbReference>
<feature type="region of interest" description="Disordered" evidence="1">
    <location>
        <begin position="1"/>
        <end position="20"/>
    </location>
</feature>
<dbReference type="PANTHER" id="PTHR47266">
    <property type="entry name" value="ENDONUCLEASE-RELATED"/>
    <property type="match status" value="1"/>
</dbReference>
<dbReference type="GO" id="GO:0015074">
    <property type="term" value="P:DNA integration"/>
    <property type="evidence" value="ECO:0007669"/>
    <property type="project" value="InterPro"/>
</dbReference>
<dbReference type="SUPFAM" id="SSF53098">
    <property type="entry name" value="Ribonuclease H-like"/>
    <property type="match status" value="1"/>
</dbReference>
<reference evidence="3" key="1">
    <citation type="submission" date="2023-04" db="EMBL/GenBank/DDBJ databases">
        <title>Phytophthora fragariaefolia NBRC 109709.</title>
        <authorList>
            <person name="Ichikawa N."/>
            <person name="Sato H."/>
            <person name="Tonouchi N."/>
        </authorList>
    </citation>
    <scope>NUCLEOTIDE SEQUENCE</scope>
    <source>
        <strain evidence="3">NBRC 109709</strain>
    </source>
</reference>
<dbReference type="OrthoDB" id="121806at2759"/>
<dbReference type="InterPro" id="IPR041588">
    <property type="entry name" value="Integrase_H2C2"/>
</dbReference>
<evidence type="ECO:0000313" key="3">
    <source>
        <dbReference type="EMBL" id="GMF52344.1"/>
    </source>
</evidence>
<dbReference type="InterPro" id="IPR001584">
    <property type="entry name" value="Integrase_cat-core"/>
</dbReference>
<name>A0A9W6Y114_9STRA</name>
<dbReference type="Gene3D" id="3.30.420.10">
    <property type="entry name" value="Ribonuclease H-like superfamily/Ribonuclease H"/>
    <property type="match status" value="1"/>
</dbReference>
<proteinExistence type="predicted"/>
<gene>
    <name evidence="3" type="ORF">Pfra01_002140200</name>
</gene>
<evidence type="ECO:0000313" key="4">
    <source>
        <dbReference type="Proteomes" id="UP001165121"/>
    </source>
</evidence>
<evidence type="ECO:0000256" key="1">
    <source>
        <dbReference type="SAM" id="MobiDB-lite"/>
    </source>
</evidence>
<dbReference type="GO" id="GO:0003676">
    <property type="term" value="F:nucleic acid binding"/>
    <property type="evidence" value="ECO:0007669"/>
    <property type="project" value="InterPro"/>
</dbReference>
<organism evidence="3 4">
    <name type="scientific">Phytophthora fragariaefolia</name>
    <dbReference type="NCBI Taxonomy" id="1490495"/>
    <lineage>
        <taxon>Eukaryota</taxon>
        <taxon>Sar</taxon>
        <taxon>Stramenopiles</taxon>
        <taxon>Oomycota</taxon>
        <taxon>Peronosporomycetes</taxon>
        <taxon>Peronosporales</taxon>
        <taxon>Peronosporaceae</taxon>
        <taxon>Phytophthora</taxon>
    </lineage>
</organism>